<sequence>MKKLLLFALFVLSTACNFNSNNKTDFSNKKENSEIKKENPQLNSDIFLTDTLAINKQYYIQKSRNKSFYCLTSINGDTIIKPADYYFDVEYLDINEDGYDDIRIYFVSNIPNQCDNYLYNKELQKFILIEDCELDIRKIKGVPFYYSYNKAGCSDLNWESHLSKIENFKLINYGYILGHGCDFEVEKNPQSISVYKIISPKAMKLIQKLPYLKNIPKNEDKWSFIERYWQKNYRTFEK</sequence>
<organism evidence="2 3">
    <name type="scientific">Flavobacterium nitrogenifigens</name>
    <dbReference type="NCBI Taxonomy" id="1617283"/>
    <lineage>
        <taxon>Bacteria</taxon>
        <taxon>Pseudomonadati</taxon>
        <taxon>Bacteroidota</taxon>
        <taxon>Flavobacteriia</taxon>
        <taxon>Flavobacteriales</taxon>
        <taxon>Flavobacteriaceae</taxon>
        <taxon>Flavobacterium</taxon>
    </lineage>
</organism>
<evidence type="ECO:0000313" key="2">
    <source>
        <dbReference type="EMBL" id="SMO33787.1"/>
    </source>
</evidence>
<reference evidence="2 3" key="1">
    <citation type="submission" date="2017-05" db="EMBL/GenBank/DDBJ databases">
        <authorList>
            <person name="Varghese N."/>
            <person name="Submissions S."/>
        </authorList>
    </citation>
    <scope>NUCLEOTIDE SEQUENCE [LARGE SCALE GENOMIC DNA]</scope>
    <source>
        <strain evidence="2 3">DSM 29982</strain>
    </source>
</reference>
<accession>A0A521AG50</accession>
<dbReference type="Proteomes" id="UP000319267">
    <property type="component" value="Unassembled WGS sequence"/>
</dbReference>
<feature type="chain" id="PRO_5021860520" description="Lipoprotein" evidence="1">
    <location>
        <begin position="21"/>
        <end position="238"/>
    </location>
</feature>
<evidence type="ECO:0000256" key="1">
    <source>
        <dbReference type="SAM" id="SignalP"/>
    </source>
</evidence>
<feature type="signal peptide" evidence="1">
    <location>
        <begin position="1"/>
        <end position="20"/>
    </location>
</feature>
<name>A0A521AG50_9FLAO</name>
<gene>
    <name evidence="2" type="ORF">SAMN06265220_101122</name>
</gene>
<dbReference type="AlphaFoldDB" id="A0A521AG50"/>
<protein>
    <recommendedName>
        <fullName evidence="4">Lipoprotein</fullName>
    </recommendedName>
</protein>
<evidence type="ECO:0000313" key="3">
    <source>
        <dbReference type="Proteomes" id="UP000319267"/>
    </source>
</evidence>
<dbReference type="RefSeq" id="WP_111377862.1">
    <property type="nucleotide sequence ID" value="NZ_CP043612.1"/>
</dbReference>
<keyword evidence="3" id="KW-1185">Reference proteome</keyword>
<proteinExistence type="predicted"/>
<dbReference type="OrthoDB" id="9181262at2"/>
<dbReference type="EMBL" id="FXTQ01000001">
    <property type="protein sequence ID" value="SMO33787.1"/>
    <property type="molecule type" value="Genomic_DNA"/>
</dbReference>
<dbReference type="PROSITE" id="PS51257">
    <property type="entry name" value="PROKAR_LIPOPROTEIN"/>
    <property type="match status" value="1"/>
</dbReference>
<evidence type="ECO:0008006" key="4">
    <source>
        <dbReference type="Google" id="ProtNLM"/>
    </source>
</evidence>
<keyword evidence="1" id="KW-0732">Signal</keyword>